<organism evidence="1 2">
    <name type="scientific">Schistosoma margrebowiei</name>
    <dbReference type="NCBI Taxonomy" id="48269"/>
    <lineage>
        <taxon>Eukaryota</taxon>
        <taxon>Metazoa</taxon>
        <taxon>Spiralia</taxon>
        <taxon>Lophotrochozoa</taxon>
        <taxon>Platyhelminthes</taxon>
        <taxon>Trematoda</taxon>
        <taxon>Digenea</taxon>
        <taxon>Strigeidida</taxon>
        <taxon>Schistosomatoidea</taxon>
        <taxon>Schistosomatidae</taxon>
        <taxon>Schistosoma</taxon>
    </lineage>
</organism>
<name>A0A183LZC1_9TREM</name>
<reference evidence="1 2" key="1">
    <citation type="submission" date="2018-11" db="EMBL/GenBank/DDBJ databases">
        <authorList>
            <consortium name="Pathogen Informatics"/>
        </authorList>
    </citation>
    <scope>NUCLEOTIDE SEQUENCE [LARGE SCALE GENOMIC DNA]</scope>
    <source>
        <strain evidence="1 2">Zambia</strain>
    </source>
</reference>
<keyword evidence="2" id="KW-1185">Reference proteome</keyword>
<evidence type="ECO:0000313" key="2">
    <source>
        <dbReference type="Proteomes" id="UP000277204"/>
    </source>
</evidence>
<protein>
    <submittedName>
        <fullName evidence="1">Uncharacterized protein</fullName>
    </submittedName>
</protein>
<dbReference type="EMBL" id="UZAI01004217">
    <property type="protein sequence ID" value="VDO84974.1"/>
    <property type="molecule type" value="Genomic_DNA"/>
</dbReference>
<accession>A0A183LZC1</accession>
<dbReference type="AlphaFoldDB" id="A0A183LZC1"/>
<gene>
    <name evidence="1" type="ORF">SMRZ_LOCUS9146</name>
</gene>
<sequence length="40" mass="4351">MEVGRSLSITLGLSKYIPAFILLPTNSIGFSTKRSTRPVV</sequence>
<dbReference type="Proteomes" id="UP000277204">
    <property type="component" value="Unassembled WGS sequence"/>
</dbReference>
<evidence type="ECO:0000313" key="1">
    <source>
        <dbReference type="EMBL" id="VDO84974.1"/>
    </source>
</evidence>
<proteinExistence type="predicted"/>